<feature type="compositionally biased region" description="Low complexity" evidence="6">
    <location>
        <begin position="2453"/>
        <end position="2476"/>
    </location>
</feature>
<dbReference type="InterPro" id="IPR015252">
    <property type="entry name" value="BRCA2_hlx"/>
</dbReference>
<feature type="region of interest" description="Disordered" evidence="6">
    <location>
        <begin position="718"/>
        <end position="740"/>
    </location>
</feature>
<dbReference type="Pfam" id="PF09103">
    <property type="entry name" value="BRCA-2_OB1"/>
    <property type="match status" value="1"/>
</dbReference>
<dbReference type="SUPFAM" id="SSF50249">
    <property type="entry name" value="Nucleic acid-binding proteins"/>
    <property type="match status" value="3"/>
</dbReference>
<dbReference type="OrthoDB" id="21095at2759"/>
<protein>
    <submittedName>
        <fullName evidence="10">Uncharacterized protein</fullName>
    </submittedName>
</protein>
<feature type="domain" description="BRCA2 OB1" evidence="7">
    <location>
        <begin position="1841"/>
        <end position="1957"/>
    </location>
</feature>
<evidence type="ECO:0000256" key="4">
    <source>
        <dbReference type="ARBA" id="ARBA00023172"/>
    </source>
</evidence>
<evidence type="ECO:0000259" key="8">
    <source>
        <dbReference type="Pfam" id="PF09104"/>
    </source>
</evidence>
<keyword evidence="4" id="KW-0233">DNA recombination</keyword>
<keyword evidence="5" id="KW-0234">DNA repair</keyword>
<name>A0A9P0BXB8_CHRIL</name>
<feature type="compositionally biased region" description="Basic and acidic residues" evidence="6">
    <location>
        <begin position="725"/>
        <end position="740"/>
    </location>
</feature>
<dbReference type="SUPFAM" id="SSF81872">
    <property type="entry name" value="BRCA2 helical domain"/>
    <property type="match status" value="1"/>
</dbReference>
<dbReference type="InterPro" id="IPR015525">
    <property type="entry name" value="BRCA2"/>
</dbReference>
<dbReference type="PANTHER" id="PTHR11289">
    <property type="entry name" value="BREAST CANCER TYPE 2 SUSCEPTIBILITY PROTEIN BRCA2"/>
    <property type="match status" value="1"/>
</dbReference>
<accession>A0A9P0BXB8</accession>
<evidence type="ECO:0000256" key="3">
    <source>
        <dbReference type="ARBA" id="ARBA00023125"/>
    </source>
</evidence>
<dbReference type="PROSITE" id="PS50138">
    <property type="entry name" value="BRCA2_REPEAT"/>
    <property type="match status" value="14"/>
</dbReference>
<keyword evidence="3" id="KW-0238">DNA-binding</keyword>
<dbReference type="CDD" id="cd04493">
    <property type="entry name" value="BRCA2DBD_OB1"/>
    <property type="match status" value="1"/>
</dbReference>
<dbReference type="InterPro" id="IPR015188">
    <property type="entry name" value="BRCA2_OB_3"/>
</dbReference>
<evidence type="ECO:0000313" key="10">
    <source>
        <dbReference type="EMBL" id="CAH0601936.1"/>
    </source>
</evidence>
<dbReference type="Pfam" id="PF09169">
    <property type="entry name" value="BRCA-2_helical"/>
    <property type="match status" value="1"/>
</dbReference>
<dbReference type="SUPFAM" id="SSF81878">
    <property type="entry name" value="BRCA2 tower domain"/>
    <property type="match status" value="1"/>
</dbReference>
<gene>
    <name evidence="10" type="ORF">CINC_LOCUS9814</name>
</gene>
<dbReference type="EMBL" id="LR824033">
    <property type="protein sequence ID" value="CAH0601936.1"/>
    <property type="molecule type" value="Genomic_DNA"/>
</dbReference>
<reference evidence="10" key="1">
    <citation type="submission" date="2021-12" db="EMBL/GenBank/DDBJ databases">
        <authorList>
            <person name="King R."/>
        </authorList>
    </citation>
    <scope>NUCLEOTIDE SEQUENCE</scope>
</reference>
<feature type="domain" description="BRCA2 OB3" evidence="8">
    <location>
        <begin position="2206"/>
        <end position="2347"/>
    </location>
</feature>
<dbReference type="PANTHER" id="PTHR11289:SF0">
    <property type="entry name" value="BREAST CANCER TYPE 2 SUSCEPTIBILITY PROTEIN"/>
    <property type="match status" value="1"/>
</dbReference>
<dbReference type="Proteomes" id="UP001154114">
    <property type="component" value="Chromosome 30"/>
</dbReference>
<dbReference type="Pfam" id="PF09104">
    <property type="entry name" value="BRCA-2_OB3"/>
    <property type="match status" value="1"/>
</dbReference>
<dbReference type="GO" id="GO:0003677">
    <property type="term" value="F:DNA binding"/>
    <property type="evidence" value="ECO:0007669"/>
    <property type="project" value="UniProtKB-KW"/>
</dbReference>
<feature type="compositionally biased region" description="Polar residues" evidence="6">
    <location>
        <begin position="2477"/>
        <end position="2492"/>
    </location>
</feature>
<evidence type="ECO:0000256" key="6">
    <source>
        <dbReference type="SAM" id="MobiDB-lite"/>
    </source>
</evidence>
<evidence type="ECO:0000256" key="1">
    <source>
        <dbReference type="ARBA" id="ARBA00022737"/>
    </source>
</evidence>
<dbReference type="GO" id="GO:0006355">
    <property type="term" value="P:regulation of DNA-templated transcription"/>
    <property type="evidence" value="ECO:0007669"/>
    <property type="project" value="TreeGrafter"/>
</dbReference>
<keyword evidence="1" id="KW-0677">Repeat</keyword>
<evidence type="ECO:0000313" key="11">
    <source>
        <dbReference type="Proteomes" id="UP001154114"/>
    </source>
</evidence>
<dbReference type="InterPro" id="IPR015187">
    <property type="entry name" value="BRCA2_OB_1"/>
</dbReference>
<feature type="domain" description="Breast cancer type 2 susceptibility protein helical" evidence="9">
    <location>
        <begin position="1783"/>
        <end position="1835"/>
    </location>
</feature>
<feature type="region of interest" description="Disordered" evidence="6">
    <location>
        <begin position="2453"/>
        <end position="2498"/>
    </location>
</feature>
<dbReference type="InterPro" id="IPR002093">
    <property type="entry name" value="BRCA2_repeat"/>
</dbReference>
<sequence>MTNPTESFELELKKQSSKLTKTLYDNKKQQNKNTFKPQDVISSVSLQMKAIQVADSLKSQKVTKKLNPLRKSTFLNVNNLPAYNEVPKQQIKFDTQFATDTQLINIIEDAEMIDAHAGMTEEFESSFCQTEMEDQTVMKERDEPIDDESNIKRDKDEENGILKASNVKDGISKNDDVNAQTVVLKDNNRSENVTSNEMLKDAIISGSKIADGIRAMDVEDIVTIRNKRKLDIDDDDLIGIFDNNNKDLDTQFDEYTQILDKCIEIEDEDIERPLSPIFMQKSKPKSKPTTPLIFDLDKFERFEQIAMPIVESNDLKTAKHVINSQILDNELLIKVNEVLPPDKGTKLTNKDAAIVNSLKFQIDEHTGTEIPLIVEDPDLEIQFLELDKEITEDLIKKVKEENTEILKDEILFSSDEEEFVKTSYQDLPFTCALETSFYNDKDLNETMFVGFQTASNKSIQVFTESFAKAKSLLNNISENSDDLTVTDLVNHCDGSVKVKDAKIDFVDKETELGLACYGLKSKEQENIDLSSEEKESGLDCPVERKKIGSSCKEGQSNLACNDDANISEIQEKIVLSYKEKELNLPCENNAYELSVKSKIGLSNKEKHEEQGIIGLSDEGIQINLPCNVAANKLEGQTKIALRDKRTQLNSVSNDNSVVVQNIDDDVLIVSAVNVREEISVNHFQGFKTASNKNIQLSEKALARCNKVFQDIDVNEDFSSQTEDLQDNKEDNHITNEENKENESVILNVPKTEVDKGLTDDVQNIDDVIQEFDVEMSLEEDRDIKKETENMACIKIEMDSIDGLEGAAIETYQDYVIDIDFDNDFTQVVNENNFNKNIKEENPENIENINEITKIDKPIEISDTLDDIIDNINQPSTSTAFIGFKTANNKNINISKQALAKTKNIFKDIDSTELQIPEINLHPKKDGPENIANINSEKENDIFEGFKTASNKNIAISKESLAKTANIFKDLDSDDFKFPEKVNKEVIKETESIRDLEQPSTSKTFIGFKTANNKEITISDAALAKTIDIFKDINKDYKGKDSNIIDEEKIEIDNVFNESFNVIPEFVGFKTANNKNIKISELALAKTKNLFNDIDSDNFKFPSKSNDKSQKTHKELNENMYGQKENFKTPYPVEEINKNFEENSLKKLDFNQSFTEKARFVGFKTANNKNINITDGSIARTKNIFKDIEENSDLFEKDDILKEIDNKPTNTSFVGFKTGNNKLIKISETALAKTKNIFKDLDQIEAKKIQKDDYPIITEDISETEININKNEIKSMENTKKTLSIRKFQGFTTASNKKVKISEEALIKSKNIFKDIDNIELKIKDNDTTINKEIENKGKDNPNKFHGFTTASNKKVNISEEALIKSKNIFKDIDNTELKMKEKDNYPNINKDIDNKGKDNPNTFLGFTTASNKKVKVSEEALLKTRNIFKDVDNIELKIKEKDNYPIINKDIENKRKDNPNTFLGFTTASNKKVKVSEEALIKTKNIFKDINEDEEMNKNPFDDNNGKSGPIFKGFKTANKKTVSISKEAIDASKDIFNNIKETEFLGFKTASNNKVEISEKALKESRKIFVADIIFEPNDKNIMNGPETGIKFRDFEIQETVDKLVDKKASKLDLKEDTGIKRNKRKYTDIDSEINKKDNIINDILDTQVQNQFEESLHTEDFNIKTPIKSKRSGSPILSCPKAKKRRKFETPYSQKIPQKVEKNEKIDTNTNNITFTDNYKSNKCYTLKDLQKITQESTNNKIDPYLTKFDFNSLLLFEFLGQRNNLTDTPLSINKLKDLFTGSINRKLIPDGWLNNHIKLILWKLVSYEIKFDLRFNAQMVLDQLKYRYDRELYNAQRPVLRKILEKDDVPSKTMVLCVAGVFENGISVASASTTNLELLLTDGWYTIMCTPDKMLARVVCAGKVAVGTKLAMCGAELVNCEQGVSPWEDTSAVRLKIFGNSTRRARWDARLGCHGNGAILSQLSAVRVDGGKVAKLRVLVTRVYPAMYVEKFEDGSTVTRSERLEHVHQMKIEAERQSVMEKLYEEVEKEFADQESQDSEGFTDSCNRTCLESGSQIAKLMKNSRDPVEFRAHLTSSQARLLETHTSKRREHLLEDIQKRIRQKVEKAGVVDRNVVVLLKIRVAGVEDKEGGVVTKGMMSIWKPTDAVQEIIKEGAWIDVMNVVPTAVRYSEIQISAGRSSIFSASKYKEPENFKPYTTLLKRKCFTIKDLAQNPAMPTDYNEIDTVGFIFQIDPSISDFESTKQPFQNVYLADFDKNIVCINFWGGLKKFGFHNVLDTGQIVSCVNLQKRAGNTRKSIPQYRVTEFSYFTKTPKNGNARIIIDDLNKKFLSLDRRKFCEQCIEFKNKYSVKNNENVSPYRFNNSDYNRSSNKIFIDSPLARPKKDDNFNLTGLDFESTFRQTDTQNLPEEVLIRKRKVNEKIAKLKMYGEPPPLTNLHIINKSKSASNSYKSPLLTNQSSNKNELSNSKSDSYINVASNKKSPDNTGGDSPGVLNKTYVKSIGPVKIDFDMKDDSKVDHFAEDFDGSPPLSLD</sequence>
<evidence type="ECO:0000259" key="7">
    <source>
        <dbReference type="Pfam" id="PF09103"/>
    </source>
</evidence>
<dbReference type="InterPro" id="IPR036315">
    <property type="entry name" value="BRCA2_hlx_sf"/>
</dbReference>
<evidence type="ECO:0000256" key="5">
    <source>
        <dbReference type="ARBA" id="ARBA00023204"/>
    </source>
</evidence>
<dbReference type="Gene3D" id="2.40.50.140">
    <property type="entry name" value="Nucleic acid-binding proteins"/>
    <property type="match status" value="4"/>
</dbReference>
<dbReference type="InterPro" id="IPR012340">
    <property type="entry name" value="NA-bd_OB-fold"/>
</dbReference>
<keyword evidence="11" id="KW-1185">Reference proteome</keyword>
<evidence type="ECO:0000256" key="2">
    <source>
        <dbReference type="ARBA" id="ARBA00022763"/>
    </source>
</evidence>
<organism evidence="10 11">
    <name type="scientific">Chrysodeixis includens</name>
    <name type="common">Soybean looper</name>
    <name type="synonym">Pseudoplusia includens</name>
    <dbReference type="NCBI Taxonomy" id="689277"/>
    <lineage>
        <taxon>Eukaryota</taxon>
        <taxon>Metazoa</taxon>
        <taxon>Ecdysozoa</taxon>
        <taxon>Arthropoda</taxon>
        <taxon>Hexapoda</taxon>
        <taxon>Insecta</taxon>
        <taxon>Pterygota</taxon>
        <taxon>Neoptera</taxon>
        <taxon>Endopterygota</taxon>
        <taxon>Lepidoptera</taxon>
        <taxon>Glossata</taxon>
        <taxon>Ditrysia</taxon>
        <taxon>Noctuoidea</taxon>
        <taxon>Noctuidae</taxon>
        <taxon>Plusiinae</taxon>
        <taxon>Chrysodeixis</taxon>
    </lineage>
</organism>
<evidence type="ECO:0000259" key="9">
    <source>
        <dbReference type="Pfam" id="PF09169"/>
    </source>
</evidence>
<proteinExistence type="predicted"/>
<dbReference type="GO" id="GO:0000724">
    <property type="term" value="P:double-strand break repair via homologous recombination"/>
    <property type="evidence" value="ECO:0007669"/>
    <property type="project" value="InterPro"/>
</dbReference>
<keyword evidence="2" id="KW-0227">DNA damage</keyword>
<dbReference type="Pfam" id="PF00634">
    <property type="entry name" value="BRCA2"/>
    <property type="match status" value="13"/>
</dbReference>